<gene>
    <name evidence="2" type="ORF">P2L57_33390</name>
</gene>
<name>A0ABT5ZBM3_9ACTN</name>
<evidence type="ECO:0000313" key="3">
    <source>
        <dbReference type="Proteomes" id="UP001220022"/>
    </source>
</evidence>
<accession>A0ABT5ZBM3</accession>
<reference evidence="2 3" key="1">
    <citation type="submission" date="2023-03" db="EMBL/GenBank/DDBJ databases">
        <title>Draft genome sequence of type strain Streptomyces ferralitis JCM 14344.</title>
        <authorList>
            <person name="Klaysubun C."/>
            <person name="Duangmal K."/>
        </authorList>
    </citation>
    <scope>NUCLEOTIDE SEQUENCE [LARGE SCALE GENOMIC DNA]</scope>
    <source>
        <strain evidence="2 3">JCM 14344</strain>
    </source>
</reference>
<evidence type="ECO:0000256" key="1">
    <source>
        <dbReference type="SAM" id="MobiDB-lite"/>
    </source>
</evidence>
<dbReference type="Proteomes" id="UP001220022">
    <property type="component" value="Unassembled WGS sequence"/>
</dbReference>
<feature type="compositionally biased region" description="Basic and acidic residues" evidence="1">
    <location>
        <begin position="77"/>
        <end position="88"/>
    </location>
</feature>
<evidence type="ECO:0000313" key="2">
    <source>
        <dbReference type="EMBL" id="MDF2260430.1"/>
    </source>
</evidence>
<comment type="caution">
    <text evidence="2">The sequence shown here is derived from an EMBL/GenBank/DDBJ whole genome shotgun (WGS) entry which is preliminary data.</text>
</comment>
<proteinExistence type="predicted"/>
<protein>
    <submittedName>
        <fullName evidence="2">Uncharacterized protein</fullName>
    </submittedName>
</protein>
<feature type="region of interest" description="Disordered" evidence="1">
    <location>
        <begin position="61"/>
        <end position="89"/>
    </location>
</feature>
<dbReference type="RefSeq" id="WP_275821030.1">
    <property type="nucleotide sequence ID" value="NZ_BAAANM010000033.1"/>
</dbReference>
<sequence length="98" mass="10863">MNPDYDSIVVGGGPTVWVPISTSEHVGRSRAPVGHGRESWSWDGVASGVRQQVTVDVDRGRQCGVPQGLGRHRQRHLRTDGNEAKYEDGNGYNRWMYG</sequence>
<keyword evidence="3" id="KW-1185">Reference proteome</keyword>
<organism evidence="2 3">
    <name type="scientific">Streptantibioticus ferralitis</name>
    <dbReference type="NCBI Taxonomy" id="236510"/>
    <lineage>
        <taxon>Bacteria</taxon>
        <taxon>Bacillati</taxon>
        <taxon>Actinomycetota</taxon>
        <taxon>Actinomycetes</taxon>
        <taxon>Kitasatosporales</taxon>
        <taxon>Streptomycetaceae</taxon>
        <taxon>Streptantibioticus</taxon>
    </lineage>
</organism>
<dbReference type="EMBL" id="JARHTQ010000034">
    <property type="protein sequence ID" value="MDF2260430.1"/>
    <property type="molecule type" value="Genomic_DNA"/>
</dbReference>